<dbReference type="AlphaFoldDB" id="A0A4Z2H9Q7"/>
<proteinExistence type="predicted"/>
<dbReference type="Proteomes" id="UP000314294">
    <property type="component" value="Unassembled WGS sequence"/>
</dbReference>
<gene>
    <name evidence="1" type="ORF">EYF80_027309</name>
</gene>
<evidence type="ECO:0000313" key="2">
    <source>
        <dbReference type="Proteomes" id="UP000314294"/>
    </source>
</evidence>
<comment type="caution">
    <text evidence="1">The sequence shown here is derived from an EMBL/GenBank/DDBJ whole genome shotgun (WGS) entry which is preliminary data.</text>
</comment>
<dbReference type="EMBL" id="SRLO01000292">
    <property type="protein sequence ID" value="TNN62506.1"/>
    <property type="molecule type" value="Genomic_DNA"/>
</dbReference>
<organism evidence="1 2">
    <name type="scientific">Liparis tanakae</name>
    <name type="common">Tanaka's snailfish</name>
    <dbReference type="NCBI Taxonomy" id="230148"/>
    <lineage>
        <taxon>Eukaryota</taxon>
        <taxon>Metazoa</taxon>
        <taxon>Chordata</taxon>
        <taxon>Craniata</taxon>
        <taxon>Vertebrata</taxon>
        <taxon>Euteleostomi</taxon>
        <taxon>Actinopterygii</taxon>
        <taxon>Neopterygii</taxon>
        <taxon>Teleostei</taxon>
        <taxon>Neoteleostei</taxon>
        <taxon>Acanthomorphata</taxon>
        <taxon>Eupercaria</taxon>
        <taxon>Perciformes</taxon>
        <taxon>Cottioidei</taxon>
        <taxon>Cottales</taxon>
        <taxon>Liparidae</taxon>
        <taxon>Liparis</taxon>
    </lineage>
</organism>
<protein>
    <submittedName>
        <fullName evidence="1">Uncharacterized protein</fullName>
    </submittedName>
</protein>
<sequence>MMEEEEAVALTDAHIHFVAIGIPLHGGGVEHAGQVEILLPGHSGQVGFGFVHGLRQAQHPEVVTDFHADFGQRHGHRGLLQLPHPRVQLLLVDLEVVTVVVLLAALDEILHEGDGAGSVQAVADLPGDIAGLRVANLGQELGQTGVQLLVFDFSRIQKGFYLRGSGGFAPESHQTQRGGHDDGGYEDSLKASFALLSARIVAWVLRTLSGEAVVAAVADEARRTRAARLVAHMVSSGRGLAMVTRIHKMKYYCSCLGRVPSPVWDVNGLVSR</sequence>
<accession>A0A4Z2H9Q7</accession>
<name>A0A4Z2H9Q7_9TELE</name>
<reference evidence="1 2" key="1">
    <citation type="submission" date="2019-03" db="EMBL/GenBank/DDBJ databases">
        <title>First draft genome of Liparis tanakae, snailfish: a comprehensive survey of snailfish specific genes.</title>
        <authorList>
            <person name="Kim W."/>
            <person name="Song I."/>
            <person name="Jeong J.-H."/>
            <person name="Kim D."/>
            <person name="Kim S."/>
            <person name="Ryu S."/>
            <person name="Song J.Y."/>
            <person name="Lee S.K."/>
        </authorList>
    </citation>
    <scope>NUCLEOTIDE SEQUENCE [LARGE SCALE GENOMIC DNA]</scope>
    <source>
        <tissue evidence="1">Muscle</tissue>
    </source>
</reference>
<evidence type="ECO:0000313" key="1">
    <source>
        <dbReference type="EMBL" id="TNN62506.1"/>
    </source>
</evidence>
<keyword evidence="2" id="KW-1185">Reference proteome</keyword>